<dbReference type="KEGG" id="aol:S58_46740"/>
<sequence>MAAGLRFCQTSTPGSFASVWVRTMSAEAFNSLFSLLIGFALAGALASGYQVYAERPPGFELLQEGVTPRRFAAVPFLVFAAPFIIMRNTLRGARIERRRFEFVMLATVIAGFWSMMSGTFIVMTLRAAGVLA</sequence>
<evidence type="ECO:0000256" key="1">
    <source>
        <dbReference type="SAM" id="Phobius"/>
    </source>
</evidence>
<evidence type="ECO:0000313" key="2">
    <source>
        <dbReference type="EMBL" id="BAM90655.1"/>
    </source>
</evidence>
<dbReference type="HOGENOM" id="CLU_173788_0_0_5"/>
<dbReference type="STRING" id="1245469.S58_46740"/>
<keyword evidence="1" id="KW-1133">Transmembrane helix</keyword>
<keyword evidence="1" id="KW-0472">Membrane</keyword>
<dbReference type="Proteomes" id="UP000011841">
    <property type="component" value="Chromosome"/>
</dbReference>
<dbReference type="EMBL" id="AP012603">
    <property type="protein sequence ID" value="BAM90655.1"/>
    <property type="molecule type" value="Genomic_DNA"/>
</dbReference>
<dbReference type="AlphaFoldDB" id="M4ZWE0"/>
<organism evidence="2 3">
    <name type="scientific">Bradyrhizobium oligotrophicum S58</name>
    <dbReference type="NCBI Taxonomy" id="1245469"/>
    <lineage>
        <taxon>Bacteria</taxon>
        <taxon>Pseudomonadati</taxon>
        <taxon>Pseudomonadota</taxon>
        <taxon>Alphaproteobacteria</taxon>
        <taxon>Hyphomicrobiales</taxon>
        <taxon>Nitrobacteraceae</taxon>
        <taxon>Bradyrhizobium</taxon>
    </lineage>
</organism>
<dbReference type="PATRIC" id="fig|1245469.3.peg.4782"/>
<feature type="transmembrane region" description="Helical" evidence="1">
    <location>
        <begin position="72"/>
        <end position="90"/>
    </location>
</feature>
<protein>
    <submittedName>
        <fullName evidence="2">Uncharacterized protein</fullName>
    </submittedName>
</protein>
<gene>
    <name evidence="2" type="ORF">S58_46740</name>
</gene>
<keyword evidence="1" id="KW-0812">Transmembrane</keyword>
<proteinExistence type="predicted"/>
<feature type="transmembrane region" description="Helical" evidence="1">
    <location>
        <begin position="102"/>
        <end position="125"/>
    </location>
</feature>
<name>M4ZWE0_9BRAD</name>
<evidence type="ECO:0000313" key="3">
    <source>
        <dbReference type="Proteomes" id="UP000011841"/>
    </source>
</evidence>
<dbReference type="eggNOG" id="ENOG5032V60">
    <property type="taxonomic scope" value="Bacteria"/>
</dbReference>
<reference evidence="2 3" key="1">
    <citation type="journal article" date="2013" name="Appl. Environ. Microbiol.">
        <title>Genome analysis suggests that the soil oligotrophic bacterium Agromonas oligotrophica (Bradyrhizobium oligotrophicum) is a nitrogen-fixing symbiont of Aeschynomene indica.</title>
        <authorList>
            <person name="Okubo T."/>
            <person name="Fukushima S."/>
            <person name="Itakura M."/>
            <person name="Oshima K."/>
            <person name="Longtonglang A."/>
            <person name="Teaumroong N."/>
            <person name="Mitsui H."/>
            <person name="Hattori M."/>
            <person name="Hattori R."/>
            <person name="Hattori T."/>
            <person name="Minamisawa K."/>
        </authorList>
    </citation>
    <scope>NUCLEOTIDE SEQUENCE [LARGE SCALE GENOMIC DNA]</scope>
    <source>
        <strain evidence="2 3">S58</strain>
    </source>
</reference>
<keyword evidence="3" id="KW-1185">Reference proteome</keyword>
<feature type="transmembrane region" description="Helical" evidence="1">
    <location>
        <begin position="32"/>
        <end position="52"/>
    </location>
</feature>
<dbReference type="Pfam" id="PF22258">
    <property type="entry name" value="DUF6949"/>
    <property type="match status" value="1"/>
</dbReference>
<accession>M4ZWE0</accession>
<dbReference type="InterPro" id="IPR053803">
    <property type="entry name" value="DUF6949"/>
</dbReference>